<dbReference type="Proteomes" id="UP000198982">
    <property type="component" value="Unassembled WGS sequence"/>
</dbReference>
<accession>A0A1H4MT85</accession>
<evidence type="ECO:0000313" key="1">
    <source>
        <dbReference type="EMBL" id="SEB85994.1"/>
    </source>
</evidence>
<dbReference type="Pfam" id="PF01663">
    <property type="entry name" value="Phosphodiest"/>
    <property type="match status" value="1"/>
</dbReference>
<keyword evidence="2" id="KW-1185">Reference proteome</keyword>
<sequence length="428" mass="47211">MKTLIVIAEGMDPQVLESEVAKGRLPWFSQRLGAKAYRHLDCGPVPYEPSNLATAFSGVNPGRHGCFSYWSAHSSGEIPRILETTDVMASRLWEWPEMADLRFAVVNVQLTHPPRPLNGTLITYPMQNSMNTSHPRSLLRDLNAQGVRYAHDVSLFYTGQPFEEFAAQAMRIAEHQLDSAMALGAEADVMIVNLTLADRLSHFMWYEMLDPEPARRPQILQAYDFIDRACARLQSLAPESMLVFSEMGFGELQGFFSINQQLQAAGLQVLDPQGQVDLQRSVALETVQGSHGVMLCRDLCNEGRASDAERQAVMQCLEAMRFADGQPVLAAVRPREAVYQGPYTHLAPSLIVTPADARRPPLGDPRWASHVRRTAQSGWHREGGFVLLDGAWIDAAPGPLQLQQIAPTIAGLSGCQASAQCEMPGFAC</sequence>
<dbReference type="InterPro" id="IPR002591">
    <property type="entry name" value="Phosphodiest/P_Trfase"/>
</dbReference>
<dbReference type="GO" id="GO:0016787">
    <property type="term" value="F:hydrolase activity"/>
    <property type="evidence" value="ECO:0007669"/>
    <property type="project" value="UniProtKB-KW"/>
</dbReference>
<dbReference type="InterPro" id="IPR017850">
    <property type="entry name" value="Alkaline_phosphatase_core_sf"/>
</dbReference>
<dbReference type="Gene3D" id="3.40.720.10">
    <property type="entry name" value="Alkaline Phosphatase, subunit A"/>
    <property type="match status" value="1"/>
</dbReference>
<dbReference type="EMBL" id="FNTJ01000001">
    <property type="protein sequence ID" value="SEB85994.1"/>
    <property type="molecule type" value="Genomic_DNA"/>
</dbReference>
<dbReference type="SUPFAM" id="SSF53649">
    <property type="entry name" value="Alkaline phosphatase-like"/>
    <property type="match status" value="1"/>
</dbReference>
<evidence type="ECO:0000313" key="2">
    <source>
        <dbReference type="Proteomes" id="UP000198982"/>
    </source>
</evidence>
<dbReference type="RefSeq" id="WP_092313932.1">
    <property type="nucleotide sequence ID" value="NZ_FNTJ01000001.1"/>
</dbReference>
<reference evidence="2" key="1">
    <citation type="submission" date="2016-10" db="EMBL/GenBank/DDBJ databases">
        <authorList>
            <person name="Varghese N."/>
            <person name="Submissions S."/>
        </authorList>
    </citation>
    <scope>NUCLEOTIDE SEQUENCE [LARGE SCALE GENOMIC DNA]</scope>
    <source>
        <strain evidence="2">DSM 9751</strain>
    </source>
</reference>
<keyword evidence="1" id="KW-0378">Hydrolase</keyword>
<gene>
    <name evidence="1" type="ORF">SAMN05216178_2530</name>
</gene>
<organism evidence="1 2">
    <name type="scientific">Pseudomonas saponiphila</name>
    <dbReference type="NCBI Taxonomy" id="556534"/>
    <lineage>
        <taxon>Bacteria</taxon>
        <taxon>Pseudomonadati</taxon>
        <taxon>Pseudomonadota</taxon>
        <taxon>Gammaproteobacteria</taxon>
        <taxon>Pseudomonadales</taxon>
        <taxon>Pseudomonadaceae</taxon>
        <taxon>Pseudomonas</taxon>
    </lineage>
</organism>
<protein>
    <submittedName>
        <fullName evidence="1">Predicted phosphohydrolase or phosphomutase, AlkP superfamily</fullName>
    </submittedName>
</protein>
<name>A0A1H4MT85_9PSED</name>
<dbReference type="AlphaFoldDB" id="A0A1H4MT85"/>
<proteinExistence type="predicted"/>